<evidence type="ECO:0000313" key="10">
    <source>
        <dbReference type="EMBL" id="MDN3706469.1"/>
    </source>
</evidence>
<gene>
    <name evidence="10" type="ORF">QW060_04925</name>
</gene>
<sequence length="417" mass="48335">MRLINKYTISYVLTSFLVLSIGFTIIYVAVKRSPIQSTIGKLRNLNTYVTSELQKGQSIEDLKTFNYVSIYKLGTDSLKIDEIISEQHQWNDQLRDSINLIKVTSFPYINHQLYKIESRASLIEADNEYLTGIFMVFAWTFIFLLSLVVLISQLISSRILAPFYRTLSAITSFNIEDKERFKLEKTTTYEFNRLNAFLEKMVKKSKSDYLSLKELTENTSHELQTPIAVIKAKIELLMQTDLNEYQLSELSVMYNELNRVSRLHHALNLLTKLEHFEITETPLNLSEVIENSLYSIHDLIEMREIRLYTAIEPHVYINFDKNLAEILFSNLINNALKHNQADGSIEVSLNSEKLVIKNTGKKPPFAPHLLFKRFKKDNQNTSSIGIGLAIVKKIADLYSYKVNYEYIEGKHILTLQF</sequence>
<dbReference type="InterPro" id="IPR036097">
    <property type="entry name" value="HisK_dim/P_sf"/>
</dbReference>
<dbReference type="Pfam" id="PF02518">
    <property type="entry name" value="HATPase_c"/>
    <property type="match status" value="1"/>
</dbReference>
<evidence type="ECO:0000256" key="5">
    <source>
        <dbReference type="ARBA" id="ARBA00022692"/>
    </source>
</evidence>
<organism evidence="10 11">
    <name type="scientific">Paenimyroides ceti</name>
    <dbReference type="NCBI Taxonomy" id="395087"/>
    <lineage>
        <taxon>Bacteria</taxon>
        <taxon>Pseudomonadati</taxon>
        <taxon>Bacteroidota</taxon>
        <taxon>Flavobacteriia</taxon>
        <taxon>Flavobacteriales</taxon>
        <taxon>Flavobacteriaceae</taxon>
        <taxon>Paenimyroides</taxon>
    </lineage>
</organism>
<evidence type="ECO:0000256" key="7">
    <source>
        <dbReference type="ARBA" id="ARBA00022989"/>
    </source>
</evidence>
<keyword evidence="7 8" id="KW-1133">Transmembrane helix</keyword>
<dbReference type="InterPro" id="IPR005467">
    <property type="entry name" value="His_kinase_dom"/>
</dbReference>
<accession>A0ABT8CQL5</accession>
<dbReference type="InterPro" id="IPR003661">
    <property type="entry name" value="HisK_dim/P_dom"/>
</dbReference>
<feature type="transmembrane region" description="Helical" evidence="8">
    <location>
        <begin position="129"/>
        <end position="155"/>
    </location>
</feature>
<dbReference type="CDD" id="cd00075">
    <property type="entry name" value="HATPase"/>
    <property type="match status" value="1"/>
</dbReference>
<keyword evidence="4" id="KW-0808">Transferase</keyword>
<dbReference type="SMART" id="SM00388">
    <property type="entry name" value="HisKA"/>
    <property type="match status" value="1"/>
</dbReference>
<evidence type="ECO:0000259" key="9">
    <source>
        <dbReference type="PROSITE" id="PS50109"/>
    </source>
</evidence>
<evidence type="ECO:0000256" key="6">
    <source>
        <dbReference type="ARBA" id="ARBA00022777"/>
    </source>
</evidence>
<evidence type="ECO:0000256" key="2">
    <source>
        <dbReference type="ARBA" id="ARBA00012438"/>
    </source>
</evidence>
<feature type="transmembrane region" description="Helical" evidence="8">
    <location>
        <begin position="7"/>
        <end position="30"/>
    </location>
</feature>
<dbReference type="EMBL" id="JAUFQU010000001">
    <property type="protein sequence ID" value="MDN3706469.1"/>
    <property type="molecule type" value="Genomic_DNA"/>
</dbReference>
<keyword evidence="6 10" id="KW-0418">Kinase</keyword>
<dbReference type="SUPFAM" id="SSF47384">
    <property type="entry name" value="Homodimeric domain of signal transducing histidine kinase"/>
    <property type="match status" value="1"/>
</dbReference>
<dbReference type="Proteomes" id="UP001242368">
    <property type="component" value="Unassembled WGS sequence"/>
</dbReference>
<keyword evidence="5 8" id="KW-0812">Transmembrane</keyword>
<dbReference type="InterPro" id="IPR036890">
    <property type="entry name" value="HATPase_C_sf"/>
</dbReference>
<evidence type="ECO:0000256" key="8">
    <source>
        <dbReference type="SAM" id="Phobius"/>
    </source>
</evidence>
<comment type="catalytic activity">
    <reaction evidence="1">
        <text>ATP + protein L-histidine = ADP + protein N-phospho-L-histidine.</text>
        <dbReference type="EC" id="2.7.13.3"/>
    </reaction>
</comment>
<keyword evidence="11" id="KW-1185">Reference proteome</keyword>
<dbReference type="Pfam" id="PF00512">
    <property type="entry name" value="HisKA"/>
    <property type="match status" value="1"/>
</dbReference>
<evidence type="ECO:0000256" key="1">
    <source>
        <dbReference type="ARBA" id="ARBA00000085"/>
    </source>
</evidence>
<proteinExistence type="predicted"/>
<dbReference type="PANTHER" id="PTHR45436">
    <property type="entry name" value="SENSOR HISTIDINE KINASE YKOH"/>
    <property type="match status" value="1"/>
</dbReference>
<dbReference type="EC" id="2.7.13.3" evidence="2"/>
<dbReference type="PANTHER" id="PTHR45436:SF5">
    <property type="entry name" value="SENSOR HISTIDINE KINASE TRCS"/>
    <property type="match status" value="1"/>
</dbReference>
<evidence type="ECO:0000256" key="3">
    <source>
        <dbReference type="ARBA" id="ARBA00022553"/>
    </source>
</evidence>
<dbReference type="Gene3D" id="1.10.287.130">
    <property type="match status" value="1"/>
</dbReference>
<keyword evidence="3" id="KW-0597">Phosphoprotein</keyword>
<dbReference type="InterPro" id="IPR050428">
    <property type="entry name" value="TCS_sensor_his_kinase"/>
</dbReference>
<dbReference type="Gene3D" id="3.30.565.10">
    <property type="entry name" value="Histidine kinase-like ATPase, C-terminal domain"/>
    <property type="match status" value="1"/>
</dbReference>
<dbReference type="SMART" id="SM00387">
    <property type="entry name" value="HATPase_c"/>
    <property type="match status" value="1"/>
</dbReference>
<reference evidence="11" key="1">
    <citation type="journal article" date="2019" name="Int. J. Syst. Evol. Microbiol.">
        <title>The Global Catalogue of Microorganisms (GCM) 10K type strain sequencing project: providing services to taxonomists for standard genome sequencing and annotation.</title>
        <authorList>
            <consortium name="The Broad Institute Genomics Platform"/>
            <consortium name="The Broad Institute Genome Sequencing Center for Infectious Disease"/>
            <person name="Wu L."/>
            <person name="Ma J."/>
        </authorList>
    </citation>
    <scope>NUCLEOTIDE SEQUENCE [LARGE SCALE GENOMIC DNA]</scope>
    <source>
        <strain evidence="11">CECT 7184</strain>
    </source>
</reference>
<evidence type="ECO:0000256" key="4">
    <source>
        <dbReference type="ARBA" id="ARBA00022679"/>
    </source>
</evidence>
<dbReference type="GO" id="GO:0016301">
    <property type="term" value="F:kinase activity"/>
    <property type="evidence" value="ECO:0007669"/>
    <property type="project" value="UniProtKB-KW"/>
</dbReference>
<comment type="caution">
    <text evidence="10">The sequence shown here is derived from an EMBL/GenBank/DDBJ whole genome shotgun (WGS) entry which is preliminary data.</text>
</comment>
<dbReference type="RefSeq" id="WP_290362541.1">
    <property type="nucleotide sequence ID" value="NZ_JAUFQU010000001.1"/>
</dbReference>
<dbReference type="CDD" id="cd00082">
    <property type="entry name" value="HisKA"/>
    <property type="match status" value="1"/>
</dbReference>
<dbReference type="PROSITE" id="PS50109">
    <property type="entry name" value="HIS_KIN"/>
    <property type="match status" value="1"/>
</dbReference>
<keyword evidence="8" id="KW-0472">Membrane</keyword>
<name>A0ABT8CQL5_9FLAO</name>
<dbReference type="SUPFAM" id="SSF55874">
    <property type="entry name" value="ATPase domain of HSP90 chaperone/DNA topoisomerase II/histidine kinase"/>
    <property type="match status" value="1"/>
</dbReference>
<evidence type="ECO:0000313" key="11">
    <source>
        <dbReference type="Proteomes" id="UP001242368"/>
    </source>
</evidence>
<dbReference type="InterPro" id="IPR003594">
    <property type="entry name" value="HATPase_dom"/>
</dbReference>
<feature type="domain" description="Histidine kinase" evidence="9">
    <location>
        <begin position="218"/>
        <end position="417"/>
    </location>
</feature>
<protein>
    <recommendedName>
        <fullName evidence="2">histidine kinase</fullName>
        <ecNumber evidence="2">2.7.13.3</ecNumber>
    </recommendedName>
</protein>